<organism evidence="1">
    <name type="scientific">Anguilla anguilla</name>
    <name type="common">European freshwater eel</name>
    <name type="synonym">Muraena anguilla</name>
    <dbReference type="NCBI Taxonomy" id="7936"/>
    <lineage>
        <taxon>Eukaryota</taxon>
        <taxon>Metazoa</taxon>
        <taxon>Chordata</taxon>
        <taxon>Craniata</taxon>
        <taxon>Vertebrata</taxon>
        <taxon>Euteleostomi</taxon>
        <taxon>Actinopterygii</taxon>
        <taxon>Neopterygii</taxon>
        <taxon>Teleostei</taxon>
        <taxon>Anguilliformes</taxon>
        <taxon>Anguillidae</taxon>
        <taxon>Anguilla</taxon>
    </lineage>
</organism>
<protein>
    <submittedName>
        <fullName evidence="1">Uncharacterized protein</fullName>
    </submittedName>
</protein>
<dbReference type="EMBL" id="GBXM01060975">
    <property type="protein sequence ID" value="JAH47602.1"/>
    <property type="molecule type" value="Transcribed_RNA"/>
</dbReference>
<dbReference type="AlphaFoldDB" id="A0A0E9T242"/>
<reference evidence="1" key="1">
    <citation type="submission" date="2014-11" db="EMBL/GenBank/DDBJ databases">
        <authorList>
            <person name="Amaro Gonzalez C."/>
        </authorList>
    </citation>
    <scope>NUCLEOTIDE SEQUENCE</scope>
</reference>
<sequence length="24" mass="2782">MHFGNVDTFFVAMLCTFTVILLDF</sequence>
<evidence type="ECO:0000313" key="1">
    <source>
        <dbReference type="EMBL" id="JAH47602.1"/>
    </source>
</evidence>
<name>A0A0E9T242_ANGAN</name>
<reference evidence="1" key="2">
    <citation type="journal article" date="2015" name="Fish Shellfish Immunol.">
        <title>Early steps in the European eel (Anguilla anguilla)-Vibrio vulnificus interaction in the gills: Role of the RtxA13 toxin.</title>
        <authorList>
            <person name="Callol A."/>
            <person name="Pajuelo D."/>
            <person name="Ebbesson L."/>
            <person name="Teles M."/>
            <person name="MacKenzie S."/>
            <person name="Amaro C."/>
        </authorList>
    </citation>
    <scope>NUCLEOTIDE SEQUENCE</scope>
</reference>
<proteinExistence type="predicted"/>
<accession>A0A0E9T242</accession>